<feature type="transmembrane region" description="Helical" evidence="7">
    <location>
        <begin position="184"/>
        <end position="203"/>
    </location>
</feature>
<reference evidence="8 9" key="1">
    <citation type="journal article" date="2014" name="BMC Genomics">
        <title>Adaptive genomic structural variation in the grape powdery mildew pathogen, Erysiphe necator.</title>
        <authorList>
            <person name="Jones L."/>
            <person name="Riaz S."/>
            <person name="Morales-Cruz A."/>
            <person name="Amrine K.C."/>
            <person name="McGuire B."/>
            <person name="Gubler W.D."/>
            <person name="Walker M.A."/>
            <person name="Cantu D."/>
        </authorList>
    </citation>
    <scope>NUCLEOTIDE SEQUENCE [LARGE SCALE GENOMIC DNA]</scope>
    <source>
        <strain evidence="9">c</strain>
    </source>
</reference>
<comment type="caution">
    <text evidence="8">The sequence shown here is derived from an EMBL/GenBank/DDBJ whole genome shotgun (WGS) entry which is preliminary data.</text>
</comment>
<organism evidence="8 9">
    <name type="scientific">Uncinula necator</name>
    <name type="common">Grape powdery mildew</name>
    <dbReference type="NCBI Taxonomy" id="52586"/>
    <lineage>
        <taxon>Eukaryota</taxon>
        <taxon>Fungi</taxon>
        <taxon>Dikarya</taxon>
        <taxon>Ascomycota</taxon>
        <taxon>Pezizomycotina</taxon>
        <taxon>Leotiomycetes</taxon>
        <taxon>Erysiphales</taxon>
        <taxon>Erysiphaceae</taxon>
        <taxon>Erysiphe</taxon>
    </lineage>
</organism>
<evidence type="ECO:0000256" key="2">
    <source>
        <dbReference type="ARBA" id="ARBA00022448"/>
    </source>
</evidence>
<sequence>MVIGAMTQAGLNTVDMSDLNLFQQCLTVVLSMIGNPIVVSIIVVLVRKRAFEKGLKKRRKEEKKRDHTSLTTSIASSIIANLDDYSESRVLNSFVSGVKNIIELIMKSTRHRENQYVDRNAQFHSLSLEEREYVQCVEYRAVKLLGYMITAYYFIWQFFGCLVLGIYLSLNYTEEISREGFNPWWLGASLAIGAFNNSGISLLDTSVIPFRDSSFVLLNMSLLMLAGNTAFPIFLRWILSQILNLIPDNEKCEDLRETLRFILKFPRRVYTNLFSSDQTWCLLALLIFFNAFDWTAFEVFNLYSPDLQTMPTKPILIDGLFQTVSMRSSGFIVIPISSLFIGLQTLYILMMYISAFPITITMRSSNVYEERSLGIYAQELYSSDLPINDESTSGLPIRRRDRFYFVQEQVRRQLSHDLWFLVIGAVMIISTESSNFNRDPQTFSIFNMIFEIVSAYGCVGFSVGLPDKTYSFSGAWHKLSRLILCAIMLRGRHRGLPVDIDKAIQLPGQEMDFAEEQDHRFRAISKMTGHL</sequence>
<dbReference type="InterPro" id="IPR003445">
    <property type="entry name" value="Cat_transpt"/>
</dbReference>
<feature type="transmembrane region" description="Helical" evidence="7">
    <location>
        <begin position="21"/>
        <end position="46"/>
    </location>
</feature>
<dbReference type="Pfam" id="PF02386">
    <property type="entry name" value="TrkH"/>
    <property type="match status" value="1"/>
</dbReference>
<feature type="transmembrane region" description="Helical" evidence="7">
    <location>
        <begin position="418"/>
        <end position="436"/>
    </location>
</feature>
<keyword evidence="3 7" id="KW-0812">Transmembrane</keyword>
<evidence type="ECO:0000256" key="4">
    <source>
        <dbReference type="ARBA" id="ARBA00022989"/>
    </source>
</evidence>
<dbReference type="GO" id="GO:1990573">
    <property type="term" value="P:potassium ion import across plasma membrane"/>
    <property type="evidence" value="ECO:0007669"/>
    <property type="project" value="TreeGrafter"/>
</dbReference>
<feature type="transmembrane region" description="Helical" evidence="7">
    <location>
        <begin position="150"/>
        <end position="172"/>
    </location>
</feature>
<dbReference type="PANTHER" id="PTHR31064:SF37">
    <property type="entry name" value="TRANSPORTER, PUTATIVE (EUROFUNG)-RELATED"/>
    <property type="match status" value="1"/>
</dbReference>
<keyword evidence="9" id="KW-1185">Reference proteome</keyword>
<proteinExistence type="predicted"/>
<evidence type="ECO:0000256" key="5">
    <source>
        <dbReference type="ARBA" id="ARBA00023065"/>
    </source>
</evidence>
<evidence type="ECO:0000313" key="9">
    <source>
        <dbReference type="Proteomes" id="UP000030854"/>
    </source>
</evidence>
<dbReference type="PANTHER" id="PTHR31064">
    <property type="entry name" value="POTASSIUM TRANSPORT PROTEIN DDB_G0292412-RELATED"/>
    <property type="match status" value="1"/>
</dbReference>
<name>A0A0B1PC27_UNCNE</name>
<gene>
    <name evidence="8" type="ORF">EV44_g5860</name>
</gene>
<keyword evidence="2" id="KW-0813">Transport</keyword>
<protein>
    <submittedName>
        <fullName evidence="8">Putative cation transporter</fullName>
    </submittedName>
</protein>
<dbReference type="GO" id="GO:0005886">
    <property type="term" value="C:plasma membrane"/>
    <property type="evidence" value="ECO:0007669"/>
    <property type="project" value="TreeGrafter"/>
</dbReference>
<feature type="transmembrane region" description="Helical" evidence="7">
    <location>
        <begin position="340"/>
        <end position="362"/>
    </location>
</feature>
<dbReference type="EMBL" id="JNVN01000629">
    <property type="protein sequence ID" value="KHJ34900.1"/>
    <property type="molecule type" value="Genomic_DNA"/>
</dbReference>
<evidence type="ECO:0000256" key="6">
    <source>
        <dbReference type="ARBA" id="ARBA00023136"/>
    </source>
</evidence>
<keyword evidence="4 7" id="KW-1133">Transmembrane helix</keyword>
<dbReference type="Proteomes" id="UP000030854">
    <property type="component" value="Unassembled WGS sequence"/>
</dbReference>
<evidence type="ECO:0000256" key="3">
    <source>
        <dbReference type="ARBA" id="ARBA00022692"/>
    </source>
</evidence>
<accession>A0A0B1PC27</accession>
<feature type="transmembrane region" description="Helical" evidence="7">
    <location>
        <begin position="282"/>
        <end position="303"/>
    </location>
</feature>
<dbReference type="InterPro" id="IPR051143">
    <property type="entry name" value="TrkH_K-transport"/>
</dbReference>
<feature type="transmembrane region" description="Helical" evidence="7">
    <location>
        <begin position="215"/>
        <end position="239"/>
    </location>
</feature>
<evidence type="ECO:0000256" key="7">
    <source>
        <dbReference type="SAM" id="Phobius"/>
    </source>
</evidence>
<dbReference type="GO" id="GO:0030007">
    <property type="term" value="P:intracellular potassium ion homeostasis"/>
    <property type="evidence" value="ECO:0007669"/>
    <property type="project" value="TreeGrafter"/>
</dbReference>
<keyword evidence="5" id="KW-0406">Ion transport</keyword>
<dbReference type="AlphaFoldDB" id="A0A0B1PC27"/>
<dbReference type="HOGENOM" id="CLU_005947_4_1_1"/>
<dbReference type="STRING" id="52586.A0A0B1PC27"/>
<feature type="transmembrane region" description="Helical" evidence="7">
    <location>
        <begin position="442"/>
        <end position="465"/>
    </location>
</feature>
<dbReference type="GO" id="GO:0140107">
    <property type="term" value="F:high-affinity potassium ion transmembrane transporter activity"/>
    <property type="evidence" value="ECO:0007669"/>
    <property type="project" value="TreeGrafter"/>
</dbReference>
<keyword evidence="6 7" id="KW-0472">Membrane</keyword>
<evidence type="ECO:0000256" key="1">
    <source>
        <dbReference type="ARBA" id="ARBA00004141"/>
    </source>
</evidence>
<comment type="subcellular location">
    <subcellularLocation>
        <location evidence="1">Membrane</location>
        <topology evidence="1">Multi-pass membrane protein</topology>
    </subcellularLocation>
</comment>
<dbReference type="OMA" id="NNHPRDV"/>
<evidence type="ECO:0000313" key="8">
    <source>
        <dbReference type="EMBL" id="KHJ34900.1"/>
    </source>
</evidence>